<keyword evidence="2" id="KW-1185">Reference proteome</keyword>
<dbReference type="OMA" id="YSHYKEY"/>
<organism evidence="1 2">
    <name type="scientific">Necator americanus</name>
    <name type="common">Human hookworm</name>
    <dbReference type="NCBI Taxonomy" id="51031"/>
    <lineage>
        <taxon>Eukaryota</taxon>
        <taxon>Metazoa</taxon>
        <taxon>Ecdysozoa</taxon>
        <taxon>Nematoda</taxon>
        <taxon>Chromadorea</taxon>
        <taxon>Rhabditida</taxon>
        <taxon>Rhabditina</taxon>
        <taxon>Rhabditomorpha</taxon>
        <taxon>Strongyloidea</taxon>
        <taxon>Ancylostomatidae</taxon>
        <taxon>Bunostominae</taxon>
        <taxon>Necator</taxon>
    </lineage>
</organism>
<dbReference type="EMBL" id="KI658023">
    <property type="protein sequence ID" value="ETN84096.1"/>
    <property type="molecule type" value="Genomic_DNA"/>
</dbReference>
<name>W2TSK0_NECAM</name>
<evidence type="ECO:0000313" key="2">
    <source>
        <dbReference type="Proteomes" id="UP000053676"/>
    </source>
</evidence>
<evidence type="ECO:0000313" key="1">
    <source>
        <dbReference type="EMBL" id="ETN84096.1"/>
    </source>
</evidence>
<dbReference type="OrthoDB" id="5866796at2759"/>
<dbReference type="KEGG" id="nai:NECAME_07043"/>
<gene>
    <name evidence="1" type="ORF">NECAME_07043</name>
</gene>
<reference evidence="2" key="1">
    <citation type="journal article" date="2014" name="Nat. Genet.">
        <title>Genome of the human hookworm Necator americanus.</title>
        <authorList>
            <person name="Tang Y.T."/>
            <person name="Gao X."/>
            <person name="Rosa B.A."/>
            <person name="Abubucker S."/>
            <person name="Hallsworth-Pepin K."/>
            <person name="Martin J."/>
            <person name="Tyagi R."/>
            <person name="Heizer E."/>
            <person name="Zhang X."/>
            <person name="Bhonagiri-Palsikar V."/>
            <person name="Minx P."/>
            <person name="Warren W.C."/>
            <person name="Wang Q."/>
            <person name="Zhan B."/>
            <person name="Hotez P.J."/>
            <person name="Sternberg P.W."/>
            <person name="Dougall A."/>
            <person name="Gaze S.T."/>
            <person name="Mulvenna J."/>
            <person name="Sotillo J."/>
            <person name="Ranganathan S."/>
            <person name="Rabelo E.M."/>
            <person name="Wilson R.K."/>
            <person name="Felgner P.L."/>
            <person name="Bethony J."/>
            <person name="Hawdon J.M."/>
            <person name="Gasser R.B."/>
            <person name="Loukas A."/>
            <person name="Mitreva M."/>
        </authorList>
    </citation>
    <scope>NUCLEOTIDE SEQUENCE [LARGE SCALE GENOMIC DNA]</scope>
</reference>
<sequence>MRFAFKQSHPPLSSNRATAQKRLLSVLTAPEGNPTLLKEYNQTFETQLDDGIIEEVPNDLPVHSPLLHDIPHEPVLTPQKEATKMRIVLETYSHYKEYPSLNDALHQRALILPVLIRHARTLRNT</sequence>
<protein>
    <submittedName>
        <fullName evidence="1">Uncharacterized protein</fullName>
    </submittedName>
</protein>
<accession>W2TSK0</accession>
<proteinExistence type="predicted"/>
<dbReference type="AlphaFoldDB" id="W2TSK0"/>
<dbReference type="Proteomes" id="UP000053676">
    <property type="component" value="Unassembled WGS sequence"/>
</dbReference>